<evidence type="ECO:0000256" key="1">
    <source>
        <dbReference type="ARBA" id="ARBA00006890"/>
    </source>
</evidence>
<evidence type="ECO:0000256" key="4">
    <source>
        <dbReference type="ARBA" id="ARBA00022695"/>
    </source>
</evidence>
<dbReference type="AlphaFoldDB" id="A0A1W6K3L8"/>
<keyword evidence="3 7" id="KW-0808">Transferase</keyword>
<dbReference type="GO" id="GO:0003983">
    <property type="term" value="F:UTP:glucose-1-phosphate uridylyltransferase activity"/>
    <property type="evidence" value="ECO:0007669"/>
    <property type="project" value="UniProtKB-EC"/>
</dbReference>
<dbReference type="EMBL" id="CP020477">
    <property type="protein sequence ID" value="ARM77138.1"/>
    <property type="molecule type" value="Genomic_DNA"/>
</dbReference>
<accession>A0A1W6K3L8</accession>
<protein>
    <recommendedName>
        <fullName evidence="2">UTP--glucose-1-phosphate uridylyltransferase</fullName>
        <ecNumber evidence="2">2.7.7.9</ecNumber>
    </recommendedName>
</protein>
<dbReference type="InterPro" id="IPR005835">
    <property type="entry name" value="NTP_transferase_dom"/>
</dbReference>
<feature type="domain" description="Nucleotidyl transferase" evidence="6">
    <location>
        <begin position="4"/>
        <end position="244"/>
    </location>
</feature>
<comment type="catalytic activity">
    <reaction evidence="5">
        <text>alpha-D-glucose 1-phosphate + UTP + H(+) = UDP-alpha-D-glucose + diphosphate</text>
        <dbReference type="Rhea" id="RHEA:19889"/>
        <dbReference type="ChEBI" id="CHEBI:15378"/>
        <dbReference type="ChEBI" id="CHEBI:33019"/>
        <dbReference type="ChEBI" id="CHEBI:46398"/>
        <dbReference type="ChEBI" id="CHEBI:58601"/>
        <dbReference type="ChEBI" id="CHEBI:58885"/>
        <dbReference type="EC" id="2.7.7.9"/>
    </reaction>
</comment>
<gene>
    <name evidence="7" type="ORF">B6F84_09455</name>
</gene>
<organism evidence="7 8">
    <name type="scientific">Acidianus manzaensis</name>
    <dbReference type="NCBI Taxonomy" id="282676"/>
    <lineage>
        <taxon>Archaea</taxon>
        <taxon>Thermoproteota</taxon>
        <taxon>Thermoprotei</taxon>
        <taxon>Sulfolobales</taxon>
        <taxon>Sulfolobaceae</taxon>
        <taxon>Acidianus</taxon>
    </lineage>
</organism>
<dbReference type="SUPFAM" id="SSF53448">
    <property type="entry name" value="Nucleotide-diphospho-sugar transferases"/>
    <property type="match status" value="1"/>
</dbReference>
<dbReference type="GeneID" id="41591149"/>
<dbReference type="Gene3D" id="3.90.550.10">
    <property type="entry name" value="Spore Coat Polysaccharide Biosynthesis Protein SpsA, Chain A"/>
    <property type="match status" value="1"/>
</dbReference>
<evidence type="ECO:0000259" key="6">
    <source>
        <dbReference type="Pfam" id="PF00483"/>
    </source>
</evidence>
<sequence>MVSKAIITSAGLGSRMKYITSVMPKALLPLFKKEDGKRVMRPIIDLIMDSLRACGVNNFSIVVGKHGKLLMDYLFERGVTFFFQDTPKGFGDAVLRAENFACGEPFFVHADDGVLTGGYYEAKELFEQNNPDAVLLLRKVNNPHRYGIAKVKDQGKFMNHAMYYILDVQEKPPQPFSNLAISAVYIFKPKIFTYLKNIKISEGELELTYGIKKILDDGGEVLSLELEDEKWLNVGDPDNYFKALEYSFQNL</sequence>
<evidence type="ECO:0000256" key="2">
    <source>
        <dbReference type="ARBA" id="ARBA00012415"/>
    </source>
</evidence>
<keyword evidence="4" id="KW-0548">Nucleotidyltransferase</keyword>
<reference evidence="7 8" key="1">
    <citation type="submission" date="2017-03" db="EMBL/GenBank/DDBJ databases">
        <title>Sulfur activation and transportation mechanism of thermophilic Archaea Acidianus manzaensis YN-25.</title>
        <authorList>
            <person name="Ma Y."/>
            <person name="Yang Y."/>
            <person name="Xia J."/>
        </authorList>
    </citation>
    <scope>NUCLEOTIDE SEQUENCE [LARGE SCALE GENOMIC DNA]</scope>
    <source>
        <strain evidence="7 8">YN-25</strain>
    </source>
</reference>
<dbReference type="Proteomes" id="UP000193404">
    <property type="component" value="Chromosome"/>
</dbReference>
<name>A0A1W6K3L8_9CREN</name>
<evidence type="ECO:0000313" key="7">
    <source>
        <dbReference type="EMBL" id="ARM77138.1"/>
    </source>
</evidence>
<dbReference type="GO" id="GO:0006011">
    <property type="term" value="P:UDP-alpha-D-glucose metabolic process"/>
    <property type="evidence" value="ECO:0007669"/>
    <property type="project" value="InterPro"/>
</dbReference>
<dbReference type="STRING" id="282676.B6F84_09455"/>
<evidence type="ECO:0000256" key="3">
    <source>
        <dbReference type="ARBA" id="ARBA00022679"/>
    </source>
</evidence>
<comment type="similarity">
    <text evidence="1">Belongs to the UDPGP type 2 family.</text>
</comment>
<evidence type="ECO:0000313" key="8">
    <source>
        <dbReference type="Proteomes" id="UP000193404"/>
    </source>
</evidence>
<dbReference type="PANTHER" id="PTHR43197:SF1">
    <property type="entry name" value="UTP--GLUCOSE-1-PHOSPHATE URIDYLYLTRANSFERASE"/>
    <property type="match status" value="1"/>
</dbReference>
<keyword evidence="8" id="KW-1185">Reference proteome</keyword>
<dbReference type="InterPro" id="IPR029044">
    <property type="entry name" value="Nucleotide-diphossugar_trans"/>
</dbReference>
<dbReference type="KEGG" id="aman:B6F84_09455"/>
<dbReference type="OrthoDB" id="15372at2157"/>
<evidence type="ECO:0000256" key="5">
    <source>
        <dbReference type="ARBA" id="ARBA00048128"/>
    </source>
</evidence>
<dbReference type="InterPro" id="IPR005771">
    <property type="entry name" value="GalU_uridylyltTrfase_bac/arc"/>
</dbReference>
<dbReference type="Pfam" id="PF00483">
    <property type="entry name" value="NTP_transferase"/>
    <property type="match status" value="1"/>
</dbReference>
<dbReference type="PANTHER" id="PTHR43197">
    <property type="entry name" value="UTP--GLUCOSE-1-PHOSPHATE URIDYLYLTRANSFERASE"/>
    <property type="match status" value="1"/>
</dbReference>
<dbReference type="RefSeq" id="WP_148692012.1">
    <property type="nucleotide sequence ID" value="NZ_CP020477.1"/>
</dbReference>
<dbReference type="EC" id="2.7.7.9" evidence="2"/>
<proteinExistence type="inferred from homology"/>